<keyword evidence="2" id="KW-1133">Transmembrane helix</keyword>
<feature type="transmembrane region" description="Helical" evidence="2">
    <location>
        <begin position="6"/>
        <end position="29"/>
    </location>
</feature>
<evidence type="ECO:0000256" key="2">
    <source>
        <dbReference type="SAM" id="Phobius"/>
    </source>
</evidence>
<keyword evidence="2" id="KW-0472">Membrane</keyword>
<protein>
    <submittedName>
        <fullName evidence="3">Uncharacterized protein</fullName>
    </submittedName>
</protein>
<sequence>MDEGTRLVVTGVVVGLGLLLLGTFFSAPWRGSADKRRRRRRLQSNALGPFDEIWHPTARDANLIWQAQTEAPAPAPLPGDGLGESGRITIRVHSSTS</sequence>
<keyword evidence="4" id="KW-1185">Reference proteome</keyword>
<feature type="region of interest" description="Disordered" evidence="1">
    <location>
        <begin position="72"/>
        <end position="97"/>
    </location>
</feature>
<dbReference type="EMBL" id="AP027731">
    <property type="protein sequence ID" value="BDZ46501.1"/>
    <property type="molecule type" value="Genomic_DNA"/>
</dbReference>
<organism evidence="3 4">
    <name type="scientific">Naasia aerilata</name>
    <dbReference type="NCBI Taxonomy" id="1162966"/>
    <lineage>
        <taxon>Bacteria</taxon>
        <taxon>Bacillati</taxon>
        <taxon>Actinomycetota</taxon>
        <taxon>Actinomycetes</taxon>
        <taxon>Micrococcales</taxon>
        <taxon>Microbacteriaceae</taxon>
        <taxon>Naasia</taxon>
    </lineage>
</organism>
<proteinExistence type="predicted"/>
<name>A0ABM8GDZ6_9MICO</name>
<gene>
    <name evidence="3" type="ORF">GCM10025866_24100</name>
</gene>
<evidence type="ECO:0000313" key="3">
    <source>
        <dbReference type="EMBL" id="BDZ46501.1"/>
    </source>
</evidence>
<evidence type="ECO:0000313" key="4">
    <source>
        <dbReference type="Proteomes" id="UP001321498"/>
    </source>
</evidence>
<accession>A0ABM8GDZ6</accession>
<keyword evidence="2" id="KW-0812">Transmembrane</keyword>
<evidence type="ECO:0000256" key="1">
    <source>
        <dbReference type="SAM" id="MobiDB-lite"/>
    </source>
</evidence>
<reference evidence="4" key="1">
    <citation type="journal article" date="2019" name="Int. J. Syst. Evol. Microbiol.">
        <title>The Global Catalogue of Microorganisms (GCM) 10K type strain sequencing project: providing services to taxonomists for standard genome sequencing and annotation.</title>
        <authorList>
            <consortium name="The Broad Institute Genomics Platform"/>
            <consortium name="The Broad Institute Genome Sequencing Center for Infectious Disease"/>
            <person name="Wu L."/>
            <person name="Ma J."/>
        </authorList>
    </citation>
    <scope>NUCLEOTIDE SEQUENCE [LARGE SCALE GENOMIC DNA]</scope>
    <source>
        <strain evidence="4">NBRC 108725</strain>
    </source>
</reference>
<dbReference type="Proteomes" id="UP001321498">
    <property type="component" value="Chromosome"/>
</dbReference>
<dbReference type="RefSeq" id="WP_286276553.1">
    <property type="nucleotide sequence ID" value="NZ_AP027731.1"/>
</dbReference>